<name>A0ABS9WFN6_9ACTN</name>
<accession>A0ABS9WFN6</accession>
<dbReference type="InterPro" id="IPR036465">
    <property type="entry name" value="vWFA_dom_sf"/>
</dbReference>
<organism evidence="4 5">
    <name type="scientific">Adlercreutzia faecimuris</name>
    <dbReference type="NCBI Taxonomy" id="2897341"/>
    <lineage>
        <taxon>Bacteria</taxon>
        <taxon>Bacillati</taxon>
        <taxon>Actinomycetota</taxon>
        <taxon>Coriobacteriia</taxon>
        <taxon>Eggerthellales</taxon>
        <taxon>Eggerthellaceae</taxon>
        <taxon>Adlercreutzia</taxon>
    </lineage>
</organism>
<evidence type="ECO:0000313" key="4">
    <source>
        <dbReference type="EMBL" id="MCI2241132.1"/>
    </source>
</evidence>
<dbReference type="EMBL" id="JAJMLW010000001">
    <property type="protein sequence ID" value="MCI2241132.1"/>
    <property type="molecule type" value="Genomic_DNA"/>
</dbReference>
<evidence type="ECO:0000259" key="2">
    <source>
        <dbReference type="Pfam" id="PF09967"/>
    </source>
</evidence>
<feature type="compositionally biased region" description="Low complexity" evidence="1">
    <location>
        <begin position="231"/>
        <end position="243"/>
    </location>
</feature>
<gene>
    <name evidence="4" type="ORF">LPT13_02045</name>
</gene>
<feature type="compositionally biased region" description="Low complexity" evidence="1">
    <location>
        <begin position="275"/>
        <end position="294"/>
    </location>
</feature>
<dbReference type="InterPro" id="IPR025154">
    <property type="entry name" value="Put_metallopeptidase_dom"/>
</dbReference>
<feature type="domain" description="Putative metallopeptidase" evidence="3">
    <location>
        <begin position="65"/>
        <end position="378"/>
    </location>
</feature>
<reference evidence="4" key="1">
    <citation type="submission" date="2021-11" db="EMBL/GenBank/DDBJ databases">
        <title>A Novel Adlercreutzia Species, isolated from a Allomyrina dichotoma larva feces.</title>
        <authorList>
            <person name="Suh M.K."/>
        </authorList>
    </citation>
    <scope>NUCLEOTIDE SEQUENCE</scope>
    <source>
        <strain evidence="4">JBNU-10</strain>
    </source>
</reference>
<evidence type="ECO:0000313" key="5">
    <source>
        <dbReference type="Proteomes" id="UP001430755"/>
    </source>
</evidence>
<dbReference type="CDD" id="cd00198">
    <property type="entry name" value="vWFA"/>
    <property type="match status" value="1"/>
</dbReference>
<dbReference type="Proteomes" id="UP001430755">
    <property type="component" value="Unassembled WGS sequence"/>
</dbReference>
<keyword evidence="5" id="KW-1185">Reference proteome</keyword>
<feature type="region of interest" description="Disordered" evidence="1">
    <location>
        <begin position="231"/>
        <end position="322"/>
    </location>
</feature>
<dbReference type="Pfam" id="PF13203">
    <property type="entry name" value="DUF2201_N"/>
    <property type="match status" value="1"/>
</dbReference>
<dbReference type="InterPro" id="IPR018698">
    <property type="entry name" value="VWA-like_dom"/>
</dbReference>
<protein>
    <submittedName>
        <fullName evidence="4">VWA-like domain-containing protein</fullName>
    </submittedName>
</protein>
<comment type="caution">
    <text evidence="4">The sequence shown here is derived from an EMBL/GenBank/DDBJ whole genome shotgun (WGS) entry which is preliminary data.</text>
</comment>
<dbReference type="PANTHER" id="PTHR38730">
    <property type="entry name" value="SLL7028 PROTEIN"/>
    <property type="match status" value="1"/>
</dbReference>
<dbReference type="RefSeq" id="WP_242162981.1">
    <property type="nucleotide sequence ID" value="NZ_JAJMLW010000001.1"/>
</dbReference>
<dbReference type="SUPFAM" id="SSF53300">
    <property type="entry name" value="vWA-like"/>
    <property type="match status" value="1"/>
</dbReference>
<feature type="domain" description="VWA-like" evidence="2">
    <location>
        <begin position="425"/>
        <end position="560"/>
    </location>
</feature>
<dbReference type="Pfam" id="PF09967">
    <property type="entry name" value="DUF2201"/>
    <property type="match status" value="1"/>
</dbReference>
<sequence length="591" mass="64837">MALRDETPIAEGDVALLARAARERLAADGRADGDGERVSLATEERMARRRARFEACAPVAAAILEEARTTLAVRFRFLDRALWRMPLVPLFELYGISSDGRSLVYDPVYVVDRFRLGQAEVVRDVAHCLFHCIFRHPFLLYSVLRKPWDVACDIAIEALILDLMGDDFPSNMDRRARQSLRLLRAQVDGVITAERLYHLFSNEGNKVDLASLAPLFCHDSHALWYADAEDPAPAGGAEAADAGQGRPEGGARTAQGSDVEALDEVAEGPVEVPRPDGGAAADDAGDEAAAASGDAGRDAPDDAAASGEGAGGADGAPEAPGAAAREELARAWEDVGRQMQVELETRLIRQGEGAGSLAVALRAVNRETGDYGAFLRRFAALHEALGVNDDEFDYIYYTYGLARYGNLPLIEPLEYREDRRIRDFVIAVDTSESCSGAVVQAFMRKTYTLLKQSESFHDRVCVHVIQCDARVQEDTVITSLEALELYLDGLELKGFGGTDFRPVFDHVARLQERGELRDLRGLIYFTDGEGTYPRKPPPYDAAFVFLDDGYSDPQVPPWALKVIMDERELGVGSVTVAEPRRDREGEGRPWT</sequence>
<dbReference type="PANTHER" id="PTHR38730:SF1">
    <property type="entry name" value="SLL7028 PROTEIN"/>
    <property type="match status" value="1"/>
</dbReference>
<evidence type="ECO:0000256" key="1">
    <source>
        <dbReference type="SAM" id="MobiDB-lite"/>
    </source>
</evidence>
<proteinExistence type="predicted"/>
<evidence type="ECO:0000259" key="3">
    <source>
        <dbReference type="Pfam" id="PF13203"/>
    </source>
</evidence>